<accession>A0ACC0BSH8</accession>
<sequence>MASNLTLPSSENESGRDAHKCLAAKLITMKIIGLNVVRSVLESAWKLRGRVSFSPLEENNCLVAFPTVSDNNRIVETSPWSVNGAHVMLKPWKEDMSLAEISFVYSPFWVQAMVFHLISWTLRVQKSSVDLRGSFFRQISIIKSLVLTENS</sequence>
<name>A0ACC0BSH8_CATRO</name>
<comment type="caution">
    <text evidence="1">The sequence shown here is derived from an EMBL/GenBank/DDBJ whole genome shotgun (WGS) entry which is preliminary data.</text>
</comment>
<dbReference type="EMBL" id="CM044702">
    <property type="protein sequence ID" value="KAI5675527.1"/>
    <property type="molecule type" value="Genomic_DNA"/>
</dbReference>
<organism evidence="1 2">
    <name type="scientific">Catharanthus roseus</name>
    <name type="common">Madagascar periwinkle</name>
    <name type="synonym">Vinca rosea</name>
    <dbReference type="NCBI Taxonomy" id="4058"/>
    <lineage>
        <taxon>Eukaryota</taxon>
        <taxon>Viridiplantae</taxon>
        <taxon>Streptophyta</taxon>
        <taxon>Embryophyta</taxon>
        <taxon>Tracheophyta</taxon>
        <taxon>Spermatophyta</taxon>
        <taxon>Magnoliopsida</taxon>
        <taxon>eudicotyledons</taxon>
        <taxon>Gunneridae</taxon>
        <taxon>Pentapetalae</taxon>
        <taxon>asterids</taxon>
        <taxon>lamiids</taxon>
        <taxon>Gentianales</taxon>
        <taxon>Apocynaceae</taxon>
        <taxon>Rauvolfioideae</taxon>
        <taxon>Vinceae</taxon>
        <taxon>Catharanthinae</taxon>
        <taxon>Catharanthus</taxon>
    </lineage>
</organism>
<evidence type="ECO:0000313" key="2">
    <source>
        <dbReference type="Proteomes" id="UP001060085"/>
    </source>
</evidence>
<proteinExistence type="predicted"/>
<protein>
    <submittedName>
        <fullName evidence="1">Uncharacterized protein</fullName>
    </submittedName>
</protein>
<reference evidence="2" key="1">
    <citation type="journal article" date="2023" name="Nat. Plants">
        <title>Single-cell RNA sequencing provides a high-resolution roadmap for understanding the multicellular compartmentation of specialized metabolism.</title>
        <authorList>
            <person name="Sun S."/>
            <person name="Shen X."/>
            <person name="Li Y."/>
            <person name="Li Y."/>
            <person name="Wang S."/>
            <person name="Li R."/>
            <person name="Zhang H."/>
            <person name="Shen G."/>
            <person name="Guo B."/>
            <person name="Wei J."/>
            <person name="Xu J."/>
            <person name="St-Pierre B."/>
            <person name="Chen S."/>
            <person name="Sun C."/>
        </authorList>
    </citation>
    <scope>NUCLEOTIDE SEQUENCE [LARGE SCALE GENOMIC DNA]</scope>
</reference>
<evidence type="ECO:0000313" key="1">
    <source>
        <dbReference type="EMBL" id="KAI5675527.1"/>
    </source>
</evidence>
<gene>
    <name evidence="1" type="ORF">M9H77_06477</name>
</gene>
<dbReference type="Proteomes" id="UP001060085">
    <property type="component" value="Linkage Group LG02"/>
</dbReference>
<keyword evidence="2" id="KW-1185">Reference proteome</keyword>